<dbReference type="InterPro" id="IPR011990">
    <property type="entry name" value="TPR-like_helical_dom_sf"/>
</dbReference>
<dbReference type="EMBL" id="CP016616">
    <property type="protein sequence ID" value="ANY78560.1"/>
    <property type="molecule type" value="Genomic_DNA"/>
</dbReference>
<gene>
    <name evidence="2" type="ORF">BB934_10290</name>
</gene>
<name>A0A1B2EF06_9HYPH</name>
<accession>A0A1B2EF06</accession>
<dbReference type="OrthoDB" id="7637125at2"/>
<keyword evidence="1" id="KW-1133">Transmembrane helix</keyword>
<feature type="transmembrane region" description="Helical" evidence="1">
    <location>
        <begin position="20"/>
        <end position="37"/>
    </location>
</feature>
<organism evidence="2">
    <name type="scientific">Microvirga ossetica</name>
    <dbReference type="NCBI Taxonomy" id="1882682"/>
    <lineage>
        <taxon>Bacteria</taxon>
        <taxon>Pseudomonadati</taxon>
        <taxon>Pseudomonadota</taxon>
        <taxon>Alphaproteobacteria</taxon>
        <taxon>Hyphomicrobiales</taxon>
        <taxon>Methylobacteriaceae</taxon>
        <taxon>Microvirga</taxon>
    </lineage>
</organism>
<dbReference type="Gene3D" id="1.25.40.10">
    <property type="entry name" value="Tetratricopeptide repeat domain"/>
    <property type="match status" value="1"/>
</dbReference>
<protein>
    <submittedName>
        <fullName evidence="2">Uncharacterized protein</fullName>
    </submittedName>
</protein>
<sequence length="592" mass="63448">MIGSARTIGTFVWNTLRGQHALLLTVVAAISLSLFFVPRGAELGRLNLELGFTHKAIAILEEKYGAGDSSAATIGALAQARAQVGDVAGAVSLLEQLLSEHPRDPELLQALAGYYRRLGRLESSLRMVERLGTIQPTPATLQELAQLYGELNRPIEQRRVLRQLVGRSRPDAAHFIELAKLEKATGNPAAGIELIRRLETLRPGAVDASVVALDMSLRVAASQVAGALERGERFLAKSRNPARDVLPLAGALSVQGYPDLALKLLTPLAGKSREPALVMATGQAEIDAGRREAALRRLEAFAAGAKVHPDLAQLRLRLAASMGLHMRAADAAEAMGIASIPADLLPATATVALRAGRSAVVDSVRERLRNERSTLPPIVMAETSSALRDRQAAMEWAGLAARDAKNDPETAMKLARLELSLMRRNLALAALRSGLPFAFQDGQRPAFAGAADIPENLLDPIARLYADLGMPVEGQAVLEVLKDKQPSLQADRAWAIAATAARRQDAVIEWLKTNEDRRIGPDFLKDLVFTSIKSGSQGLALAAATRLVQDRGTDSDRMLLAEVKVLFGAPLVRLKPSEAMASAGPLDRTATR</sequence>
<evidence type="ECO:0000313" key="2">
    <source>
        <dbReference type="EMBL" id="ANY78560.1"/>
    </source>
</evidence>
<dbReference type="AlphaFoldDB" id="A0A1B2EF06"/>
<dbReference type="RefSeq" id="WP_099509562.1">
    <property type="nucleotide sequence ID" value="NZ_CP016616.1"/>
</dbReference>
<dbReference type="Pfam" id="PF14559">
    <property type="entry name" value="TPR_19"/>
    <property type="match status" value="1"/>
</dbReference>
<dbReference type="KEGG" id="moc:BB934_10290"/>
<proteinExistence type="predicted"/>
<dbReference type="SUPFAM" id="SSF48452">
    <property type="entry name" value="TPR-like"/>
    <property type="match status" value="1"/>
</dbReference>
<keyword evidence="1" id="KW-0812">Transmembrane</keyword>
<reference evidence="2" key="1">
    <citation type="submission" date="2016-07" db="EMBL/GenBank/DDBJ databases">
        <title>Microvirga ossetica sp. nov. a new species of rhizobia isolated from root nodules of the legume species Vicia alpestris Steven originated from North Ossetia region in the Caucasus.</title>
        <authorList>
            <person name="Safronova V.I."/>
            <person name="Kuznetsova I.G."/>
            <person name="Sazanova A.L."/>
            <person name="Belimov A."/>
            <person name="Andronov E."/>
            <person name="Osledkin Y.S."/>
            <person name="Onishchuk O.P."/>
            <person name="Kurchak O.N."/>
            <person name="Shaposhnikov A.I."/>
            <person name="Willems A."/>
            <person name="Tikhonovich I.A."/>
        </authorList>
    </citation>
    <scope>NUCLEOTIDE SEQUENCE [LARGE SCALE GENOMIC DNA]</scope>
    <source>
        <strain evidence="2">V5/3M</strain>
    </source>
</reference>
<keyword evidence="1" id="KW-0472">Membrane</keyword>
<evidence type="ECO:0000256" key="1">
    <source>
        <dbReference type="SAM" id="Phobius"/>
    </source>
</evidence>